<reference evidence="2 3" key="1">
    <citation type="submission" date="2019-08" db="EMBL/GenBank/DDBJ databases">
        <title>Sphingorhabdus soil sp. nov., isolated from arctic soil.</title>
        <authorList>
            <person name="Liu Y."/>
        </authorList>
    </citation>
    <scope>NUCLEOTIDE SEQUENCE [LARGE SCALE GENOMIC DNA]</scope>
    <source>
        <strain evidence="2 3">D-2Q-5-6</strain>
    </source>
</reference>
<evidence type="ECO:0000313" key="2">
    <source>
        <dbReference type="EMBL" id="TXC68848.1"/>
    </source>
</evidence>
<gene>
    <name evidence="2" type="ORF">FSZ31_07720</name>
</gene>
<organism evidence="2 3">
    <name type="scientific">Flavisphingopyxis soli</name>
    <dbReference type="NCBI Taxonomy" id="2601267"/>
    <lineage>
        <taxon>Bacteria</taxon>
        <taxon>Pseudomonadati</taxon>
        <taxon>Pseudomonadota</taxon>
        <taxon>Alphaproteobacteria</taxon>
        <taxon>Sphingomonadales</taxon>
        <taxon>Sphingopyxidaceae</taxon>
        <taxon>Flavisphingopyxis</taxon>
    </lineage>
</organism>
<dbReference type="AlphaFoldDB" id="A0A5C6UAX9"/>
<keyword evidence="1" id="KW-0812">Transmembrane</keyword>
<dbReference type="PANTHER" id="PTHR40590">
    <property type="entry name" value="CYTOPLASMIC PROTEIN-RELATED"/>
    <property type="match status" value="1"/>
</dbReference>
<keyword evidence="1" id="KW-0472">Membrane</keyword>
<dbReference type="CDD" id="cd14789">
    <property type="entry name" value="Tiki"/>
    <property type="match status" value="1"/>
</dbReference>
<dbReference type="EMBL" id="VOPY01000002">
    <property type="protein sequence ID" value="TXC68848.1"/>
    <property type="molecule type" value="Genomic_DNA"/>
</dbReference>
<dbReference type="InterPro" id="IPR002816">
    <property type="entry name" value="TraB/PrgY/GumN_fam"/>
</dbReference>
<dbReference type="OrthoDB" id="9806326at2"/>
<evidence type="ECO:0000313" key="3">
    <source>
        <dbReference type="Proteomes" id="UP000321129"/>
    </source>
</evidence>
<dbReference type="Pfam" id="PF01963">
    <property type="entry name" value="TraB_PrgY_gumN"/>
    <property type="match status" value="1"/>
</dbReference>
<dbReference type="InterPro" id="IPR047111">
    <property type="entry name" value="YbaP-like"/>
</dbReference>
<accession>A0A5C6UAX9</accession>
<protein>
    <submittedName>
        <fullName evidence="2">TraB/GumN family protein</fullName>
    </submittedName>
</protein>
<name>A0A5C6UAX9_9SPHN</name>
<sequence>MRRALARSSRGLWLSVTLALAAAIGVLVFALLHDRPQPQAASTPAAVARPALWRIADGDTTIYFFGTIHALPHDVAWRTPAVERAIDASDELIMEIADSDSVDELSLFAAMASDHAPNTPIAARIDRKLSLAFDHVVERAKLRRSQLDDMEDWAAALVIGNAVGARAGFDPARGVEPALDARFRSAGKPVAGFETTASQLGIFDALPPATQNAFLVKAITGAESDAAQATALARAWETGDVATIDRLVSDDLRSVDGLAGPLLDQRNARWADQLEARLARPGTIFVAVGIAHLAGTQSVQARLARQTGLTVERIE</sequence>
<dbReference type="RefSeq" id="WP_147122803.1">
    <property type="nucleotide sequence ID" value="NZ_VOPY01000002.1"/>
</dbReference>
<comment type="caution">
    <text evidence="2">The sequence shown here is derived from an EMBL/GenBank/DDBJ whole genome shotgun (WGS) entry which is preliminary data.</text>
</comment>
<dbReference type="Proteomes" id="UP000321129">
    <property type="component" value="Unassembled WGS sequence"/>
</dbReference>
<feature type="transmembrane region" description="Helical" evidence="1">
    <location>
        <begin position="12"/>
        <end position="32"/>
    </location>
</feature>
<keyword evidence="3" id="KW-1185">Reference proteome</keyword>
<dbReference type="PANTHER" id="PTHR40590:SF1">
    <property type="entry name" value="CYTOPLASMIC PROTEIN"/>
    <property type="match status" value="1"/>
</dbReference>
<keyword evidence="1" id="KW-1133">Transmembrane helix</keyword>
<proteinExistence type="predicted"/>
<evidence type="ECO:0000256" key="1">
    <source>
        <dbReference type="SAM" id="Phobius"/>
    </source>
</evidence>